<organism evidence="9 10">
    <name type="scientific">Eiseniibacteriota bacterium</name>
    <dbReference type="NCBI Taxonomy" id="2212470"/>
    <lineage>
        <taxon>Bacteria</taxon>
        <taxon>Candidatus Eiseniibacteriota</taxon>
    </lineage>
</organism>
<dbReference type="SUPFAM" id="SSF52540">
    <property type="entry name" value="P-loop containing nucleoside triphosphate hydrolases"/>
    <property type="match status" value="1"/>
</dbReference>
<feature type="binding site" evidence="5">
    <location>
        <position position="131"/>
    </location>
    <ligand>
        <name>Zn(2+)</name>
        <dbReference type="ChEBI" id="CHEBI:29105"/>
        <note>structural</note>
    </ligand>
</feature>
<sequence>MRIVLLGPPGSGKGTHGKRLSEKLGTPLISTGDILREAIAQETSLGMAAQADVKAGRLVADDTVLGLIETRLRMGDARKGFILDGFPRTTAQADGLSRLLGDQKVDRVLNLVIPAETVVERLKDRWLCGECGAIYNLKSAPPKVPGVCDRCGNALKQRADDQPATVRTRLEVYENETRPLVEYYRRNGVLQNIDASGTPDKVFALIEKAVGKVAA</sequence>
<feature type="binding site" evidence="5">
    <location>
        <begin position="85"/>
        <end position="88"/>
    </location>
    <ligand>
        <name>AMP</name>
        <dbReference type="ChEBI" id="CHEBI:456215"/>
    </ligand>
</feature>
<dbReference type="FunFam" id="3.40.50.300:FF:000106">
    <property type="entry name" value="Adenylate kinase mitochondrial"/>
    <property type="match status" value="1"/>
</dbReference>
<dbReference type="NCBIfam" id="TIGR01351">
    <property type="entry name" value="adk"/>
    <property type="match status" value="1"/>
</dbReference>
<dbReference type="NCBIfam" id="NF011100">
    <property type="entry name" value="PRK14527.1"/>
    <property type="match status" value="1"/>
</dbReference>
<dbReference type="InterPro" id="IPR007862">
    <property type="entry name" value="Adenylate_kinase_lid-dom"/>
</dbReference>
<dbReference type="InterPro" id="IPR000850">
    <property type="entry name" value="Adenylat/UMP-CMP_kin"/>
</dbReference>
<evidence type="ECO:0000313" key="9">
    <source>
        <dbReference type="EMBL" id="TMQ66348.1"/>
    </source>
</evidence>
<feature type="binding site" evidence="5">
    <location>
        <position position="197"/>
    </location>
    <ligand>
        <name>ATP</name>
        <dbReference type="ChEBI" id="CHEBI:30616"/>
    </ligand>
</feature>
<keyword evidence="5" id="KW-0479">Metal-binding</keyword>
<feature type="binding site" evidence="5">
    <location>
        <begin position="134"/>
        <end position="135"/>
    </location>
    <ligand>
        <name>ATP</name>
        <dbReference type="ChEBI" id="CHEBI:30616"/>
    </ligand>
</feature>
<dbReference type="InterPro" id="IPR033690">
    <property type="entry name" value="Adenylat_kinase_CS"/>
</dbReference>
<proteinExistence type="inferred from homology"/>
<feature type="binding site" evidence="5">
    <location>
        <position position="92"/>
    </location>
    <ligand>
        <name>AMP</name>
        <dbReference type="ChEBI" id="CHEBI:456215"/>
    </ligand>
</feature>
<dbReference type="PRINTS" id="PR00094">
    <property type="entry name" value="ADENYLTKNASE"/>
</dbReference>
<keyword evidence="4 5" id="KW-0418">Kinase</keyword>
<dbReference type="UniPathway" id="UPA00588">
    <property type="reaction ID" value="UER00649"/>
</dbReference>
<evidence type="ECO:0000256" key="1">
    <source>
        <dbReference type="ARBA" id="ARBA00022679"/>
    </source>
</evidence>
<keyword evidence="1 5" id="KW-0808">Transferase</keyword>
<feature type="binding site" evidence="5">
    <location>
        <position position="158"/>
    </location>
    <ligand>
        <name>AMP</name>
        <dbReference type="ChEBI" id="CHEBI:456215"/>
    </ligand>
</feature>
<dbReference type="GO" id="GO:0008270">
    <property type="term" value="F:zinc ion binding"/>
    <property type="evidence" value="ECO:0007669"/>
    <property type="project" value="UniProtKB-UniRule"/>
</dbReference>
<dbReference type="InterPro" id="IPR006259">
    <property type="entry name" value="Adenyl_kin_sub"/>
</dbReference>
<dbReference type="EMBL" id="VBOZ01000009">
    <property type="protein sequence ID" value="TMQ66348.1"/>
    <property type="molecule type" value="Genomic_DNA"/>
</dbReference>
<feature type="binding site" evidence="5">
    <location>
        <position position="169"/>
    </location>
    <ligand>
        <name>AMP</name>
        <dbReference type="ChEBI" id="CHEBI:456215"/>
    </ligand>
</feature>
<feature type="region of interest" description="LID" evidence="5">
    <location>
        <begin position="124"/>
        <end position="161"/>
    </location>
</feature>
<keyword evidence="2 5" id="KW-0545">Nucleotide biosynthesis</keyword>
<evidence type="ECO:0000256" key="7">
    <source>
        <dbReference type="RuleBase" id="RU003331"/>
    </source>
</evidence>
<gene>
    <name evidence="5" type="primary">adk</name>
    <name evidence="9" type="ORF">E6K79_03070</name>
</gene>
<name>A0A538TRW6_UNCEI</name>
<feature type="binding site" evidence="5">
    <location>
        <begin position="57"/>
        <end position="59"/>
    </location>
    <ligand>
        <name>AMP</name>
        <dbReference type="ChEBI" id="CHEBI:456215"/>
    </ligand>
</feature>
<evidence type="ECO:0000256" key="5">
    <source>
        <dbReference type="HAMAP-Rule" id="MF_00235"/>
    </source>
</evidence>
<dbReference type="Pfam" id="PF05191">
    <property type="entry name" value="ADK_lid"/>
    <property type="match status" value="1"/>
</dbReference>
<feature type="domain" description="Adenylate kinase active site lid" evidence="8">
    <location>
        <begin position="125"/>
        <end position="160"/>
    </location>
</feature>
<evidence type="ECO:0000256" key="6">
    <source>
        <dbReference type="RuleBase" id="RU003330"/>
    </source>
</evidence>
<dbReference type="GO" id="GO:0004017">
    <property type="term" value="F:AMP kinase activity"/>
    <property type="evidence" value="ECO:0007669"/>
    <property type="project" value="UniProtKB-UniRule"/>
</dbReference>
<dbReference type="Pfam" id="PF00406">
    <property type="entry name" value="ADK"/>
    <property type="match status" value="1"/>
</dbReference>
<evidence type="ECO:0000256" key="2">
    <source>
        <dbReference type="ARBA" id="ARBA00022727"/>
    </source>
</evidence>
<comment type="function">
    <text evidence="5">Catalyzes the reversible transfer of the terminal phosphate group between ATP and AMP. Plays an important role in cellular energy homeostasis and in adenine nucleotide metabolism.</text>
</comment>
<keyword evidence="5 7" id="KW-0067">ATP-binding</keyword>
<evidence type="ECO:0000313" key="10">
    <source>
        <dbReference type="Proteomes" id="UP000317691"/>
    </source>
</evidence>
<dbReference type="PROSITE" id="PS00113">
    <property type="entry name" value="ADENYLATE_KINASE"/>
    <property type="match status" value="1"/>
</dbReference>
<dbReference type="InterPro" id="IPR027417">
    <property type="entry name" value="P-loop_NTPase"/>
</dbReference>
<dbReference type="CDD" id="cd01428">
    <property type="entry name" value="ADK"/>
    <property type="match status" value="1"/>
</dbReference>
<dbReference type="EC" id="2.7.4.3" evidence="5 7"/>
<dbReference type="Proteomes" id="UP000317691">
    <property type="component" value="Unassembled WGS sequence"/>
</dbReference>
<dbReference type="GO" id="GO:0005524">
    <property type="term" value="F:ATP binding"/>
    <property type="evidence" value="ECO:0007669"/>
    <property type="project" value="UniProtKB-UniRule"/>
</dbReference>
<feature type="binding site" evidence="5">
    <location>
        <position position="31"/>
    </location>
    <ligand>
        <name>AMP</name>
        <dbReference type="ChEBI" id="CHEBI:456215"/>
    </ligand>
</feature>
<dbReference type="NCBIfam" id="NF001380">
    <property type="entry name" value="PRK00279.1-2"/>
    <property type="match status" value="1"/>
</dbReference>
<dbReference type="GO" id="GO:0005737">
    <property type="term" value="C:cytoplasm"/>
    <property type="evidence" value="ECO:0007669"/>
    <property type="project" value="UniProtKB-SubCell"/>
</dbReference>
<comment type="domain">
    <text evidence="5">Consists of three domains, a large central CORE domain and two small peripheral domains, NMPbind and LID, which undergo movements during catalysis. The LID domain closes over the site of phosphoryl transfer upon ATP binding. Assembling and dissambling the active center during each catalytic cycle provides an effective means to prevent ATP hydrolysis. Some bacteria have evolved a zinc-coordinating structure that stabilizes the LID domain.</text>
</comment>
<dbReference type="AlphaFoldDB" id="A0A538TRW6"/>
<comment type="subcellular location">
    <subcellularLocation>
        <location evidence="5 7">Cytoplasm</location>
    </subcellularLocation>
</comment>
<feature type="binding site" evidence="5">
    <location>
        <position position="125"/>
    </location>
    <ligand>
        <name>ATP</name>
        <dbReference type="ChEBI" id="CHEBI:30616"/>
    </ligand>
</feature>
<dbReference type="NCBIfam" id="NF001381">
    <property type="entry name" value="PRK00279.1-3"/>
    <property type="match status" value="1"/>
</dbReference>
<keyword evidence="5" id="KW-0963">Cytoplasm</keyword>
<feature type="binding site" evidence="5">
    <location>
        <position position="128"/>
    </location>
    <ligand>
        <name>Zn(2+)</name>
        <dbReference type="ChEBI" id="CHEBI:29105"/>
        <note>structural</note>
    </ligand>
</feature>
<feature type="region of interest" description="NMP" evidence="5">
    <location>
        <begin position="30"/>
        <end position="59"/>
    </location>
</feature>
<comment type="subunit">
    <text evidence="5 7">Monomer.</text>
</comment>
<comment type="catalytic activity">
    <reaction evidence="5 7">
        <text>AMP + ATP = 2 ADP</text>
        <dbReference type="Rhea" id="RHEA:12973"/>
        <dbReference type="ChEBI" id="CHEBI:30616"/>
        <dbReference type="ChEBI" id="CHEBI:456215"/>
        <dbReference type="ChEBI" id="CHEBI:456216"/>
        <dbReference type="EC" id="2.7.4.3"/>
    </reaction>
</comment>
<feature type="binding site" evidence="5">
    <location>
        <begin position="10"/>
        <end position="15"/>
    </location>
    <ligand>
        <name>ATP</name>
        <dbReference type="ChEBI" id="CHEBI:30616"/>
    </ligand>
</feature>
<dbReference type="Gene3D" id="3.40.50.300">
    <property type="entry name" value="P-loop containing nucleotide triphosphate hydrolases"/>
    <property type="match status" value="1"/>
</dbReference>
<feature type="binding site" evidence="5">
    <location>
        <position position="148"/>
    </location>
    <ligand>
        <name>Zn(2+)</name>
        <dbReference type="ChEBI" id="CHEBI:29105"/>
        <note>structural</note>
    </ligand>
</feature>
<dbReference type="GO" id="GO:0044209">
    <property type="term" value="P:AMP salvage"/>
    <property type="evidence" value="ECO:0007669"/>
    <property type="project" value="UniProtKB-UniRule"/>
</dbReference>
<accession>A0A538TRW6</accession>
<keyword evidence="3 5" id="KW-0547">Nucleotide-binding</keyword>
<feature type="binding site" evidence="5">
    <location>
        <position position="151"/>
    </location>
    <ligand>
        <name>Zn(2+)</name>
        <dbReference type="ChEBI" id="CHEBI:29105"/>
        <note>structural</note>
    </ligand>
</feature>
<keyword evidence="5" id="KW-0862">Zinc</keyword>
<protein>
    <recommendedName>
        <fullName evidence="5 7">Adenylate kinase</fullName>
        <shortName evidence="5">AK</shortName>
        <ecNumber evidence="5 7">2.7.4.3</ecNumber>
    </recommendedName>
    <alternativeName>
        <fullName evidence="5">ATP-AMP transphosphorylase</fullName>
    </alternativeName>
    <alternativeName>
        <fullName evidence="5">ATP:AMP phosphotransferase</fullName>
    </alternativeName>
    <alternativeName>
        <fullName evidence="5">Adenylate monophosphate kinase</fullName>
    </alternativeName>
</protein>
<comment type="similarity">
    <text evidence="5 6">Belongs to the adenylate kinase family.</text>
</comment>
<evidence type="ECO:0000256" key="3">
    <source>
        <dbReference type="ARBA" id="ARBA00022741"/>
    </source>
</evidence>
<evidence type="ECO:0000259" key="8">
    <source>
        <dbReference type="Pfam" id="PF05191"/>
    </source>
</evidence>
<feature type="binding site" evidence="5">
    <location>
        <position position="36"/>
    </location>
    <ligand>
        <name>AMP</name>
        <dbReference type="ChEBI" id="CHEBI:456215"/>
    </ligand>
</feature>
<evidence type="ECO:0000256" key="4">
    <source>
        <dbReference type="ARBA" id="ARBA00022777"/>
    </source>
</evidence>
<comment type="caution">
    <text evidence="9">The sequence shown here is derived from an EMBL/GenBank/DDBJ whole genome shotgun (WGS) entry which is preliminary data.</text>
</comment>
<dbReference type="HAMAP" id="MF_00235">
    <property type="entry name" value="Adenylate_kinase_Adk"/>
    <property type="match status" value="1"/>
</dbReference>
<dbReference type="PANTHER" id="PTHR23359">
    <property type="entry name" value="NUCLEOTIDE KINASE"/>
    <property type="match status" value="1"/>
</dbReference>
<reference evidence="9 10" key="1">
    <citation type="journal article" date="2019" name="Nat. Microbiol.">
        <title>Mediterranean grassland soil C-N compound turnover is dependent on rainfall and depth, and is mediated by genomically divergent microorganisms.</title>
        <authorList>
            <person name="Diamond S."/>
            <person name="Andeer P.F."/>
            <person name="Li Z."/>
            <person name="Crits-Christoph A."/>
            <person name="Burstein D."/>
            <person name="Anantharaman K."/>
            <person name="Lane K.R."/>
            <person name="Thomas B.C."/>
            <person name="Pan C."/>
            <person name="Northen T.R."/>
            <person name="Banfield J.F."/>
        </authorList>
    </citation>
    <scope>NUCLEOTIDE SEQUENCE [LARGE SCALE GENOMIC DNA]</scope>
    <source>
        <strain evidence="9">WS_9</strain>
    </source>
</reference>
<comment type="pathway">
    <text evidence="5">Purine metabolism; AMP biosynthesis via salvage pathway; AMP from ADP: step 1/1.</text>
</comment>